<sequence>MPFNGRCVYLFANVCRRLCGSPTLMCKQLCAGVLSDQAICLPQVQSVPHTKREYLEKLLLQQPYSPPDARVLKVAIIGCPNSGKSSLVNMLTKWKVCAVSGKAHTTRSKQTAAFFQDNVQLAFVDLPGLVSRSKASRFKLEKTFIRDPHSAIFDSDLILVVIDVSHKESCKVLHEEIVKALHFFSDKESILVLNKIDRLVKNPTRLLEITRKLTGGIVHGQRSHVDRYADRFKRQAKLSDTAHHLIPPNELIAARLPDVCHETANKFLVYMNSLLAKVESTHVDIDKTNPKYLLGNGLQEKPLSDAFMKDRLLTEVETENINAFFNDYIPSRTSELITSDNQELHISVSETNYPLFNKSDESNRMDDIDSMLETLKQQLLLQIASPEEVSDRRKRWLEVTKATKGVTKWLNFSEVFMVSSFMGDGIDNLRDFLISKAIPNRSWILPPTMVTDQEPTEIIRMCVWSQCLNKLQKEIPYSLHIIVDDCDKIKLDDGDDRIYVHVRIQCQSERQLLSVLGAKGNTIKEISSGVKLELMTIFRCNTVVKLSAELSKINSQVKKSLRRSQDFSEIFPMESSLE</sequence>
<dbReference type="EMBL" id="JALJAT010000001">
    <property type="protein sequence ID" value="KAK4474376.1"/>
    <property type="molecule type" value="Genomic_DNA"/>
</dbReference>
<evidence type="ECO:0000313" key="7">
    <source>
        <dbReference type="EMBL" id="KAK4474376.1"/>
    </source>
</evidence>
<accession>A0AAE1ZHZ3</accession>
<dbReference type="NCBIfam" id="TIGR00231">
    <property type="entry name" value="small_GTP"/>
    <property type="match status" value="1"/>
</dbReference>
<keyword evidence="4" id="KW-0342">GTP-binding</keyword>
<dbReference type="Pfam" id="PF01926">
    <property type="entry name" value="MMR_HSR1"/>
    <property type="match status" value="1"/>
</dbReference>
<dbReference type="InterPro" id="IPR015946">
    <property type="entry name" value="KH_dom-like_a/b"/>
</dbReference>
<organism evidence="7 8">
    <name type="scientific">Schistosoma mekongi</name>
    <name type="common">Parasitic worm</name>
    <dbReference type="NCBI Taxonomy" id="38744"/>
    <lineage>
        <taxon>Eukaryota</taxon>
        <taxon>Metazoa</taxon>
        <taxon>Spiralia</taxon>
        <taxon>Lophotrochozoa</taxon>
        <taxon>Platyhelminthes</taxon>
        <taxon>Trematoda</taxon>
        <taxon>Digenea</taxon>
        <taxon>Strigeidida</taxon>
        <taxon>Schistosomatoidea</taxon>
        <taxon>Schistosomatidae</taxon>
        <taxon>Schistosoma</taxon>
    </lineage>
</organism>
<dbReference type="CDD" id="cd22534">
    <property type="entry name" value="KH-II_Era"/>
    <property type="match status" value="1"/>
</dbReference>
<evidence type="ECO:0000256" key="5">
    <source>
        <dbReference type="ARBA" id="ARBA00030975"/>
    </source>
</evidence>
<evidence type="ECO:0000256" key="4">
    <source>
        <dbReference type="ARBA" id="ARBA00023134"/>
    </source>
</evidence>
<feature type="domain" description="G" evidence="6">
    <location>
        <begin position="73"/>
        <end position="195"/>
    </location>
</feature>
<dbReference type="SUPFAM" id="SSF54814">
    <property type="entry name" value="Prokaryotic type KH domain (KH-domain type II)"/>
    <property type="match status" value="1"/>
</dbReference>
<dbReference type="SUPFAM" id="SSF52540">
    <property type="entry name" value="P-loop containing nucleoside triphosphate hydrolases"/>
    <property type="match status" value="1"/>
</dbReference>
<evidence type="ECO:0000256" key="3">
    <source>
        <dbReference type="ARBA" id="ARBA00022741"/>
    </source>
</evidence>
<keyword evidence="8" id="KW-1185">Reference proteome</keyword>
<dbReference type="InterPro" id="IPR005662">
    <property type="entry name" value="GTPase_Era-like"/>
</dbReference>
<dbReference type="InterPro" id="IPR006073">
    <property type="entry name" value="GTP-bd"/>
</dbReference>
<dbReference type="AlphaFoldDB" id="A0AAE1ZHZ3"/>
<dbReference type="PRINTS" id="PR00326">
    <property type="entry name" value="GTP1OBG"/>
</dbReference>
<proteinExistence type="inferred from homology"/>
<reference evidence="7" key="1">
    <citation type="submission" date="2022-04" db="EMBL/GenBank/DDBJ databases">
        <authorList>
            <person name="Xu L."/>
            <person name="Lv Z."/>
        </authorList>
    </citation>
    <scope>NUCLEOTIDE SEQUENCE</scope>
    <source>
        <strain evidence="7">LV_2022a</strain>
    </source>
</reference>
<gene>
    <name evidence="7" type="ORF">MN116_001537</name>
</gene>
<evidence type="ECO:0000256" key="1">
    <source>
        <dbReference type="ARBA" id="ARBA00007921"/>
    </source>
</evidence>
<dbReference type="InterPro" id="IPR005225">
    <property type="entry name" value="Small_GTP-bd"/>
</dbReference>
<name>A0AAE1ZHZ3_SCHME</name>
<dbReference type="GO" id="GO:0000028">
    <property type="term" value="P:ribosomal small subunit assembly"/>
    <property type="evidence" value="ECO:0007669"/>
    <property type="project" value="TreeGrafter"/>
</dbReference>
<dbReference type="Gene3D" id="3.30.300.20">
    <property type="match status" value="1"/>
</dbReference>
<dbReference type="Proteomes" id="UP001292079">
    <property type="component" value="Unassembled WGS sequence"/>
</dbReference>
<dbReference type="GO" id="GO:0005759">
    <property type="term" value="C:mitochondrial matrix"/>
    <property type="evidence" value="ECO:0007669"/>
    <property type="project" value="TreeGrafter"/>
</dbReference>
<reference evidence="7" key="2">
    <citation type="journal article" date="2023" name="Infect Dis Poverty">
        <title>Chromosome-scale genome of the human blood fluke Schistosoma mekongi and its implications for public health.</title>
        <authorList>
            <person name="Zhou M."/>
            <person name="Xu L."/>
            <person name="Xu D."/>
            <person name="Chen W."/>
            <person name="Khan J."/>
            <person name="Hu Y."/>
            <person name="Huang H."/>
            <person name="Wei H."/>
            <person name="Zhang Y."/>
            <person name="Chusongsang P."/>
            <person name="Tanasarnprasert K."/>
            <person name="Hu X."/>
            <person name="Limpanont Y."/>
            <person name="Lv Z."/>
        </authorList>
    </citation>
    <scope>NUCLEOTIDE SEQUENCE</scope>
    <source>
        <strain evidence="7">LV_2022a</strain>
    </source>
</reference>
<dbReference type="Gene3D" id="3.40.50.300">
    <property type="entry name" value="P-loop containing nucleotide triphosphate hydrolases"/>
    <property type="match status" value="1"/>
</dbReference>
<dbReference type="GO" id="GO:0019843">
    <property type="term" value="F:rRNA binding"/>
    <property type="evidence" value="ECO:0007669"/>
    <property type="project" value="TreeGrafter"/>
</dbReference>
<dbReference type="GO" id="GO:0005525">
    <property type="term" value="F:GTP binding"/>
    <property type="evidence" value="ECO:0007669"/>
    <property type="project" value="UniProtKB-KW"/>
</dbReference>
<evidence type="ECO:0000313" key="8">
    <source>
        <dbReference type="Proteomes" id="UP001292079"/>
    </source>
</evidence>
<evidence type="ECO:0000256" key="2">
    <source>
        <dbReference type="ARBA" id="ARBA00019149"/>
    </source>
</evidence>
<dbReference type="FunFam" id="3.40.50.300:FF:002220">
    <property type="entry name" value="GTPase Era, mitochondrial"/>
    <property type="match status" value="1"/>
</dbReference>
<dbReference type="PANTHER" id="PTHR42698">
    <property type="entry name" value="GTPASE ERA"/>
    <property type="match status" value="1"/>
</dbReference>
<dbReference type="GO" id="GO:0043024">
    <property type="term" value="F:ribosomal small subunit binding"/>
    <property type="evidence" value="ECO:0007669"/>
    <property type="project" value="TreeGrafter"/>
</dbReference>
<comment type="similarity">
    <text evidence="1">Belongs to the TRAFAC class TrmE-Era-EngA-EngB-Septin-like GTPase superfamily. Era GTPase family.</text>
</comment>
<keyword evidence="3" id="KW-0547">Nucleotide-binding</keyword>
<comment type="caution">
    <text evidence="7">The sequence shown here is derived from an EMBL/GenBank/DDBJ whole genome shotgun (WGS) entry which is preliminary data.</text>
</comment>
<dbReference type="PANTHER" id="PTHR42698:SF1">
    <property type="entry name" value="GTPASE ERA, MITOCHONDRIAL"/>
    <property type="match status" value="1"/>
</dbReference>
<dbReference type="InterPro" id="IPR009019">
    <property type="entry name" value="KH_sf_prok-type"/>
</dbReference>
<evidence type="ECO:0000259" key="6">
    <source>
        <dbReference type="Pfam" id="PF01926"/>
    </source>
</evidence>
<protein>
    <recommendedName>
        <fullName evidence="2">GTPase Era, mitochondrial</fullName>
    </recommendedName>
    <alternativeName>
        <fullName evidence="5">ERA-like protein 1</fullName>
    </alternativeName>
</protein>
<dbReference type="InterPro" id="IPR027417">
    <property type="entry name" value="P-loop_NTPase"/>
</dbReference>